<dbReference type="EMBL" id="CAVLEF010000011">
    <property type="protein sequence ID" value="CAK1549238.1"/>
    <property type="molecule type" value="Genomic_DNA"/>
</dbReference>
<protein>
    <submittedName>
        <fullName evidence="1">Uncharacterized protein</fullName>
    </submittedName>
</protein>
<sequence length="144" mass="16608">MANIYLKATQFNEVDASEGNNVDNNKKYMIVMLPDDPLRSDDISNENDLEPYKSLTNINRSNNTDMEILGDLKLSERQAQMLRKTWRDSCDRKAAKVCRKACVTTYKIVCSAYLCKKSMKRSFRRECKRNCKARFATGGRSESE</sequence>
<evidence type="ECO:0000313" key="2">
    <source>
        <dbReference type="Proteomes" id="UP001497472"/>
    </source>
</evidence>
<reference evidence="1 2" key="1">
    <citation type="submission" date="2023-11" db="EMBL/GenBank/DDBJ databases">
        <authorList>
            <person name="Okamura Y."/>
        </authorList>
    </citation>
    <scope>NUCLEOTIDE SEQUENCE [LARGE SCALE GENOMIC DNA]</scope>
</reference>
<keyword evidence="2" id="KW-1185">Reference proteome</keyword>
<gene>
    <name evidence="1" type="ORF">LNINA_LOCUS8551</name>
</gene>
<name>A0AAV1JLF2_9NEOP</name>
<dbReference type="AlphaFoldDB" id="A0AAV1JLF2"/>
<accession>A0AAV1JLF2</accession>
<organism evidence="1 2">
    <name type="scientific">Leptosia nina</name>
    <dbReference type="NCBI Taxonomy" id="320188"/>
    <lineage>
        <taxon>Eukaryota</taxon>
        <taxon>Metazoa</taxon>
        <taxon>Ecdysozoa</taxon>
        <taxon>Arthropoda</taxon>
        <taxon>Hexapoda</taxon>
        <taxon>Insecta</taxon>
        <taxon>Pterygota</taxon>
        <taxon>Neoptera</taxon>
        <taxon>Endopterygota</taxon>
        <taxon>Lepidoptera</taxon>
        <taxon>Glossata</taxon>
        <taxon>Ditrysia</taxon>
        <taxon>Papilionoidea</taxon>
        <taxon>Pieridae</taxon>
        <taxon>Pierinae</taxon>
        <taxon>Leptosia</taxon>
    </lineage>
</organism>
<dbReference type="Proteomes" id="UP001497472">
    <property type="component" value="Unassembled WGS sequence"/>
</dbReference>
<proteinExistence type="predicted"/>
<evidence type="ECO:0000313" key="1">
    <source>
        <dbReference type="EMBL" id="CAK1549238.1"/>
    </source>
</evidence>
<comment type="caution">
    <text evidence="1">The sequence shown here is derived from an EMBL/GenBank/DDBJ whole genome shotgun (WGS) entry which is preliminary data.</text>
</comment>